<evidence type="ECO:0000313" key="2">
    <source>
        <dbReference type="Proteomes" id="UP000003422"/>
    </source>
</evidence>
<dbReference type="HOGENOM" id="CLU_1324192_0_0_9"/>
<sequence length="212" mass="24387">MQEDKMLKKIFLGLGLVLVIIVVFCVNAFRPTPEFMRNNTVDGVKVDVRLSTDKRIPIVKTFTQEEFSKKDEADFEKLNDFLNGRIEGDIPTIHLEEDKNIYLLFNKDGKVIEPDETPKITIVSKPSYLDVQDGERVIEGKLKKLDSGYVYEMNRYRTQFEKYFMESNLLTVNFAIDGEAFVTSFYAITNNAIEGTDFFENETLAEPIPAEI</sequence>
<comment type="caution">
    <text evidence="1">The sequence shown here is derived from an EMBL/GenBank/DDBJ whole genome shotgun (WGS) entry which is preliminary data.</text>
</comment>
<accession>G4D3G8</accession>
<dbReference type="Proteomes" id="UP000003422">
    <property type="component" value="Unassembled WGS sequence"/>
</dbReference>
<dbReference type="eggNOG" id="ENOG5032Y4F">
    <property type="taxonomic scope" value="Bacteria"/>
</dbReference>
<keyword evidence="2" id="KW-1185">Reference proteome</keyword>
<dbReference type="STRING" id="997350.HMPREF9129_0948"/>
<evidence type="ECO:0000313" key="1">
    <source>
        <dbReference type="EMBL" id="EGY79934.1"/>
    </source>
</evidence>
<dbReference type="AlphaFoldDB" id="G4D3G8"/>
<gene>
    <name evidence="1" type="ORF">HMPREF9129_0948</name>
</gene>
<proteinExistence type="predicted"/>
<protein>
    <submittedName>
        <fullName evidence="1">Uncharacterized protein</fullName>
    </submittedName>
</protein>
<dbReference type="EMBL" id="AGBB01000085">
    <property type="protein sequence ID" value="EGY79934.1"/>
    <property type="molecule type" value="Genomic_DNA"/>
</dbReference>
<dbReference type="PATRIC" id="fig|997350.3.peg.915"/>
<reference evidence="1 2" key="1">
    <citation type="submission" date="2011-06" db="EMBL/GenBank/DDBJ databases">
        <authorList>
            <person name="Muzny D."/>
            <person name="Qin X."/>
            <person name="Deng J."/>
            <person name="Jiang H."/>
            <person name="Liu Y."/>
            <person name="Qu J."/>
            <person name="Song X.-Z."/>
            <person name="Zhang L."/>
            <person name="Thornton R."/>
            <person name="Coyle M."/>
            <person name="Francisco L."/>
            <person name="Jackson L."/>
            <person name="Javaid M."/>
            <person name="Korchina V."/>
            <person name="Kovar C."/>
            <person name="Mata R."/>
            <person name="Mathew T."/>
            <person name="Ngo R."/>
            <person name="Nguyen L."/>
            <person name="Nguyen N."/>
            <person name="Okwuonu G."/>
            <person name="Ongeri F."/>
            <person name="Pham C."/>
            <person name="Simmons D."/>
            <person name="Wilczek-Boney K."/>
            <person name="Hale W."/>
            <person name="Jakkamsetti A."/>
            <person name="Pham P."/>
            <person name="Ruth R."/>
            <person name="San Lucas F."/>
            <person name="Warren J."/>
            <person name="Zhang J."/>
            <person name="Zhao Z."/>
            <person name="Zhou C."/>
            <person name="Zhu D."/>
            <person name="Lee S."/>
            <person name="Bess C."/>
            <person name="Blankenburg K."/>
            <person name="Forbes L."/>
            <person name="Fu Q."/>
            <person name="Gubbala S."/>
            <person name="Hirani K."/>
            <person name="Jayaseelan J.C."/>
            <person name="Lara F."/>
            <person name="Munidasa M."/>
            <person name="Palculict T."/>
            <person name="Patil S."/>
            <person name="Pu L.-L."/>
            <person name="Saada N."/>
            <person name="Tang L."/>
            <person name="Weissenberger G."/>
            <person name="Zhu Y."/>
            <person name="Hemphill L."/>
            <person name="Shang Y."/>
            <person name="Youmans B."/>
            <person name="Ayvaz T."/>
            <person name="Ross M."/>
            <person name="Santibanez J."/>
            <person name="Aqrawi P."/>
            <person name="Gross S."/>
            <person name="Joshi V."/>
            <person name="Fowler G."/>
            <person name="Nazareth L."/>
            <person name="Reid J."/>
            <person name="Worley K."/>
            <person name="Petrosino J."/>
            <person name="Highlander S."/>
            <person name="Gibbs R."/>
        </authorList>
    </citation>
    <scope>NUCLEOTIDE SEQUENCE [LARGE SCALE GENOMIC DNA]</scope>
    <source>
        <strain evidence="1 2">ATCC 29427</strain>
    </source>
</reference>
<organism evidence="1 2">
    <name type="scientific">Peptoniphilus indolicus ATCC 29427</name>
    <dbReference type="NCBI Taxonomy" id="997350"/>
    <lineage>
        <taxon>Bacteria</taxon>
        <taxon>Bacillati</taxon>
        <taxon>Bacillota</taxon>
        <taxon>Tissierellia</taxon>
        <taxon>Tissierellales</taxon>
        <taxon>Peptoniphilaceae</taxon>
        <taxon>Peptoniphilus</taxon>
    </lineage>
</organism>
<name>G4D3G8_9FIRM</name>